<organism evidence="1 2">
    <name type="scientific">Pontibacillus halophilus JSM 076056 = DSM 19796</name>
    <dbReference type="NCBI Taxonomy" id="1385510"/>
    <lineage>
        <taxon>Bacteria</taxon>
        <taxon>Bacillati</taxon>
        <taxon>Bacillota</taxon>
        <taxon>Bacilli</taxon>
        <taxon>Bacillales</taxon>
        <taxon>Bacillaceae</taxon>
        <taxon>Pontibacillus</taxon>
    </lineage>
</organism>
<comment type="caution">
    <text evidence="1">The sequence shown here is derived from an EMBL/GenBank/DDBJ whole genome shotgun (WGS) entry which is preliminary data.</text>
</comment>
<accession>A0A0A5GHP2</accession>
<protein>
    <recommendedName>
        <fullName evidence="3">DUF5640 domain-containing protein</fullName>
    </recommendedName>
</protein>
<dbReference type="Proteomes" id="UP000030528">
    <property type="component" value="Unassembled WGS sequence"/>
</dbReference>
<dbReference type="eggNOG" id="ENOG5030CI0">
    <property type="taxonomic scope" value="Bacteria"/>
</dbReference>
<dbReference type="EMBL" id="AVPE01000013">
    <property type="protein sequence ID" value="KGX90748.1"/>
    <property type="molecule type" value="Genomic_DNA"/>
</dbReference>
<gene>
    <name evidence="1" type="ORF">N781_06280</name>
</gene>
<evidence type="ECO:0000313" key="1">
    <source>
        <dbReference type="EMBL" id="KGX90748.1"/>
    </source>
</evidence>
<name>A0A0A5GHP2_9BACI</name>
<evidence type="ECO:0008006" key="3">
    <source>
        <dbReference type="Google" id="ProtNLM"/>
    </source>
</evidence>
<proteinExistence type="predicted"/>
<dbReference type="AlphaFoldDB" id="A0A0A5GHP2"/>
<evidence type="ECO:0000313" key="2">
    <source>
        <dbReference type="Proteomes" id="UP000030528"/>
    </source>
</evidence>
<sequence>MFFFLLVVGCQEKTTTLYGEWVVTEGTVLFEKGDTLLFNKEGGIQLNGWSSTYSWTNEESFTVLADPDQHIWTYSITGNTLSLRSEKDYVEATKVTGTD</sequence>
<reference evidence="1 2" key="1">
    <citation type="submission" date="2013-08" db="EMBL/GenBank/DDBJ databases">
        <authorList>
            <person name="Huang J."/>
            <person name="Wang G."/>
        </authorList>
    </citation>
    <scope>NUCLEOTIDE SEQUENCE [LARGE SCALE GENOMIC DNA]</scope>
    <source>
        <strain evidence="1 2">JSM 076056</strain>
    </source>
</reference>
<keyword evidence="2" id="KW-1185">Reference proteome</keyword>
<dbReference type="RefSeq" id="WP_026801124.1">
    <property type="nucleotide sequence ID" value="NZ_AULI01000013.1"/>
</dbReference>